<dbReference type="InterPro" id="IPR024361">
    <property type="entry name" value="BACON"/>
</dbReference>
<evidence type="ECO:0000256" key="1">
    <source>
        <dbReference type="SAM" id="SignalP"/>
    </source>
</evidence>
<comment type="caution">
    <text evidence="3">The sequence shown here is derived from an EMBL/GenBank/DDBJ whole genome shotgun (WGS) entry which is preliminary data.</text>
</comment>
<dbReference type="CDD" id="cd14948">
    <property type="entry name" value="BACON"/>
    <property type="match status" value="1"/>
</dbReference>
<evidence type="ECO:0000313" key="4">
    <source>
        <dbReference type="Proteomes" id="UP000323567"/>
    </source>
</evidence>
<evidence type="ECO:0000313" key="3">
    <source>
        <dbReference type="EMBL" id="KAA2371636.1"/>
    </source>
</evidence>
<proteinExistence type="predicted"/>
<feature type="chain" id="PRO_5022879261" description="BACON domain-containing protein" evidence="1">
    <location>
        <begin position="21"/>
        <end position="909"/>
    </location>
</feature>
<dbReference type="Gene3D" id="2.60.40.10">
    <property type="entry name" value="Immunoglobulins"/>
    <property type="match status" value="1"/>
</dbReference>
<reference evidence="3 4" key="1">
    <citation type="journal article" date="2019" name="Nat. Med.">
        <title>A library of human gut bacterial isolates paired with longitudinal multiomics data enables mechanistic microbiome research.</title>
        <authorList>
            <person name="Poyet M."/>
            <person name="Groussin M."/>
            <person name="Gibbons S.M."/>
            <person name="Avila-Pacheco J."/>
            <person name="Jiang X."/>
            <person name="Kearney S.M."/>
            <person name="Perrotta A.R."/>
            <person name="Berdy B."/>
            <person name="Zhao S."/>
            <person name="Lieberman T.D."/>
            <person name="Swanson P.K."/>
            <person name="Smith M."/>
            <person name="Roesemann S."/>
            <person name="Alexander J.E."/>
            <person name="Rich S.A."/>
            <person name="Livny J."/>
            <person name="Vlamakis H."/>
            <person name="Clish C."/>
            <person name="Bullock K."/>
            <person name="Deik A."/>
            <person name="Scott J."/>
            <person name="Pierce K.A."/>
            <person name="Xavier R.J."/>
            <person name="Alm E.J."/>
        </authorList>
    </citation>
    <scope>NUCLEOTIDE SEQUENCE [LARGE SCALE GENOMIC DNA]</scope>
    <source>
        <strain evidence="3 4">BIOML-A2</strain>
    </source>
</reference>
<dbReference type="RefSeq" id="WP_149886955.1">
    <property type="nucleotide sequence ID" value="NZ_AP031448.1"/>
</dbReference>
<dbReference type="Proteomes" id="UP000323567">
    <property type="component" value="Unassembled WGS sequence"/>
</dbReference>
<name>A0A5B3GEB6_9BACT</name>
<keyword evidence="1" id="KW-0732">Signal</keyword>
<gene>
    <name evidence="3" type="ORF">F2Y13_02275</name>
</gene>
<dbReference type="EMBL" id="VVXK01000002">
    <property type="protein sequence ID" value="KAA2371636.1"/>
    <property type="molecule type" value="Genomic_DNA"/>
</dbReference>
<evidence type="ECO:0000259" key="2">
    <source>
        <dbReference type="Pfam" id="PF13004"/>
    </source>
</evidence>
<organism evidence="3 4">
    <name type="scientific">Alistipes shahii</name>
    <dbReference type="NCBI Taxonomy" id="328814"/>
    <lineage>
        <taxon>Bacteria</taxon>
        <taxon>Pseudomonadati</taxon>
        <taxon>Bacteroidota</taxon>
        <taxon>Bacteroidia</taxon>
        <taxon>Bacteroidales</taxon>
        <taxon>Rikenellaceae</taxon>
        <taxon>Alistipes</taxon>
    </lineage>
</organism>
<dbReference type="Pfam" id="PF13004">
    <property type="entry name" value="BACON"/>
    <property type="match status" value="1"/>
</dbReference>
<dbReference type="InterPro" id="IPR013783">
    <property type="entry name" value="Ig-like_fold"/>
</dbReference>
<sequence>MKRINNLILALAGLFAVACADTFEERYDLAVNTDRYSVTAEAGKLPVTVYCSGAWTAQLTAESAWATLDRTAGSGITTIRLNYADNPGLTRSVGVVLRGSGLEKTVTVVQKAGITAPELIFLSKDLAFANGAYKGTAAFETNLPDELLRDVVPAVTYAAEGDAWISDVVYHADDAEAGETEIPLARRGLITFATAANATGEPRTATVGFSVTDADGNVFGDSFTVTQSADEARITLADDVAPIEGGRRAVAFSTNLGALLAEMKVEVTYADPAVADFISDVELGAGELTYAITANEGVEKRYATITVSCADLAGGVVSASSNITQRVTAQPREVSSADLRALFTAEDKSYASDEDHIDYLLCRVIGDAGNPNMDQNLNTGPNSITTDENDCTNYVQSLDGRYGFRLKFAAPADNVCLRGEQVKILLDGVTLSRESDPMRYTLRGLKAGNIEKAAEASALEPKARTIATLTDDDIYTYCALSGLEFSVKEGAYTNVREYDAIGNPCNANLSFAGGTQAQKAKDGAANLLYDGDNDAIYMLVNMNCGWRRTGRSVPQGVGTVSGIVVHTPMERWGGNVGRYSIRPFDEADIDIPRAAASAYATLVEWRLDKAVISVGAYKWNDNGTYTVGSAANSATQLVQNRMHATTDNTGGGARLYSENRMLNQTVTADRSYPIAIVHGYRGLNVSNYVPGDGTTMGMSKYTMLGFLGNVAGWYEWNGDTWTGKTNGIVMEFSTAGVGGSAAAVSFSTAAGKHSTNEAACSWTNASSYPVYWKVEYATSADGATWSDYTEAVNAATGERGFEMRSLPWCINNSSTRTSVFDTANRSGVYTQSDFGFGLVPYRFVLPAEVLGKAKVRVRISPSSDVIATWNPGIDGYALGQTHRNLRIARTYPFDIANGVYVEDLSIQYK</sequence>
<accession>A0A5B3GEB6</accession>
<dbReference type="AlphaFoldDB" id="A0A5B3GEB6"/>
<feature type="domain" description="BACON" evidence="2">
    <location>
        <begin position="62"/>
        <end position="111"/>
    </location>
</feature>
<protein>
    <recommendedName>
        <fullName evidence="2">BACON domain-containing protein</fullName>
    </recommendedName>
</protein>
<feature type="signal peptide" evidence="1">
    <location>
        <begin position="1"/>
        <end position="20"/>
    </location>
</feature>
<dbReference type="PROSITE" id="PS51257">
    <property type="entry name" value="PROKAR_LIPOPROTEIN"/>
    <property type="match status" value="1"/>
</dbReference>